<comment type="similarity">
    <text evidence="7">Belongs to the CobB/CbiA family.</text>
</comment>
<feature type="domain" description="CobQ/CobB/MinD/ParA nucleotide binding" evidence="9">
    <location>
        <begin position="6"/>
        <end position="196"/>
    </location>
</feature>
<dbReference type="HAMAP" id="MF_00027">
    <property type="entry name" value="CobB_CbiA"/>
    <property type="match status" value="1"/>
</dbReference>
<dbReference type="PROSITE" id="PS51274">
    <property type="entry name" value="GATASE_COBBQ"/>
    <property type="match status" value="1"/>
</dbReference>
<name>A0A7K0DY58_9NOCA</name>
<dbReference type="CDD" id="cd05388">
    <property type="entry name" value="CobB_N"/>
    <property type="match status" value="1"/>
</dbReference>
<dbReference type="NCBIfam" id="NF002204">
    <property type="entry name" value="PRK01077.1"/>
    <property type="match status" value="1"/>
</dbReference>
<dbReference type="PANTHER" id="PTHR43873:SF1">
    <property type="entry name" value="COBYRINATE A,C-DIAMIDE SYNTHASE"/>
    <property type="match status" value="1"/>
</dbReference>
<evidence type="ECO:0000256" key="2">
    <source>
        <dbReference type="ARBA" id="ARBA00022598"/>
    </source>
</evidence>
<dbReference type="InterPro" id="IPR011698">
    <property type="entry name" value="GATase_3"/>
</dbReference>
<evidence type="ECO:0000259" key="9">
    <source>
        <dbReference type="Pfam" id="PF01656"/>
    </source>
</evidence>
<sequence>MSVPAIVIAAPASGSGKTTLATGLIGALRRAGHEVAPFKVGPDYIDPGYHGLAAGRPGRNLDPVLVGADRVAPLYRHGSRGSDIAVVEGVMGLFDGRIDADFPGPVAEGSTAQVAAALGAPVLLVVDARGHSQSLAALLHGFATFSTDIRLGGVILNRVGSARHEEVLRAACDRVGLPVLGALPRMSELSVPSRHLGLIPAVEHGSAARSAVDVMTELVAAHIDLAAVVALAASRVTGPAWDPVAEVGSEIAFDHKDIAGQWDRAAVVPPGDDPRAHHGLPNTGSGSSDADRSEGRPYPIHAAARAVPTDAESAITRPGSTAPGSGGAGAGPGVGAGAGPGAGAKDRTSVLASANAGPDAAGRERVPAGAGPDATGRERVPAGAGPDATGRERVPAGAGPDATGRERIPAGAGPDRTSMRRAPVIAVAGGAAFTFGYAEHRELLSAAGAEVVVFDPLRDELPTGTVGLVLPGGFPEEHAAELAANEPLLTAVAAAARRGLPIHAECAGLLYLTRTLDGHRMAGVIDAAAEFGPRLTLGYRDAVALSDSVLWAAGSRVRGHEFHRTRLVDIAPGAPAWGWRTPDGSAAREGSMVHRVHASYLHTHPAGNPTAIARFVSAAAEYASSAADA</sequence>
<keyword evidence="5 7" id="KW-0460">Magnesium</keyword>
<evidence type="ECO:0000256" key="3">
    <source>
        <dbReference type="ARBA" id="ARBA00022741"/>
    </source>
</evidence>
<comment type="caution">
    <text evidence="11">The sequence shown here is derived from an EMBL/GenBank/DDBJ whole genome shotgun (WGS) entry which is preliminary data.</text>
</comment>
<dbReference type="EC" id="6.3.5.9" evidence="7"/>
<evidence type="ECO:0000256" key="6">
    <source>
        <dbReference type="ARBA" id="ARBA00022962"/>
    </source>
</evidence>
<dbReference type="InterPro" id="IPR002586">
    <property type="entry name" value="CobQ/CobB/MinD/ParA_Nub-bd_dom"/>
</dbReference>
<feature type="compositionally biased region" description="Gly residues" evidence="8">
    <location>
        <begin position="324"/>
        <end position="342"/>
    </location>
</feature>
<evidence type="ECO:0000313" key="11">
    <source>
        <dbReference type="EMBL" id="MQY30733.1"/>
    </source>
</evidence>
<dbReference type="SUPFAM" id="SSF52317">
    <property type="entry name" value="Class I glutamine amidotransferase-like"/>
    <property type="match status" value="1"/>
</dbReference>
<evidence type="ECO:0000256" key="1">
    <source>
        <dbReference type="ARBA" id="ARBA00001946"/>
    </source>
</evidence>
<dbReference type="InterPro" id="IPR027417">
    <property type="entry name" value="P-loop_NTPase"/>
</dbReference>
<dbReference type="UniPathway" id="UPA00148">
    <property type="reaction ID" value="UER00220"/>
</dbReference>
<feature type="domain" description="CobB/CobQ-like glutamine amidotransferase" evidence="10">
    <location>
        <begin position="425"/>
        <end position="605"/>
    </location>
</feature>
<evidence type="ECO:0000313" key="12">
    <source>
        <dbReference type="Proteomes" id="UP000431401"/>
    </source>
</evidence>
<dbReference type="Proteomes" id="UP000431401">
    <property type="component" value="Unassembled WGS sequence"/>
</dbReference>
<dbReference type="AlphaFoldDB" id="A0A7K0DY58"/>
<keyword evidence="12" id="KW-1185">Reference proteome</keyword>
<comment type="miscellaneous">
    <text evidence="7">The a and c carboxylates of hydrogenobyrinate are activated for nucleophilic attack via formation of a phosphorylated intermediate by ATP. CobB catalyzes first the amidation of the c-carboxylate, and then that of the a-carboxylate.</text>
</comment>
<dbReference type="SUPFAM" id="SSF52540">
    <property type="entry name" value="P-loop containing nucleoside triphosphate hydrolases"/>
    <property type="match status" value="1"/>
</dbReference>
<dbReference type="InterPro" id="IPR029062">
    <property type="entry name" value="Class_I_gatase-like"/>
</dbReference>
<comment type="cofactor">
    <cofactor evidence="1 7">
        <name>Mg(2+)</name>
        <dbReference type="ChEBI" id="CHEBI:18420"/>
    </cofactor>
</comment>
<keyword evidence="6 7" id="KW-0315">Glutamine amidotransferase</keyword>
<keyword evidence="7" id="KW-0169">Cobalamin biosynthesis</keyword>
<dbReference type="GO" id="GO:0043802">
    <property type="term" value="F:hydrogenobyrinic acid a,c-diamide synthase (glutamine-hydrolysing) activity"/>
    <property type="evidence" value="ECO:0007669"/>
    <property type="project" value="UniProtKB-UniRule"/>
</dbReference>
<dbReference type="GO" id="GO:0042242">
    <property type="term" value="F:cobyrinic acid a,c-diamide synthase activity"/>
    <property type="evidence" value="ECO:0007669"/>
    <property type="project" value="InterPro"/>
</dbReference>
<dbReference type="PANTHER" id="PTHR43873">
    <property type="entry name" value="COBYRINATE A,C-DIAMIDE SYNTHASE"/>
    <property type="match status" value="1"/>
</dbReference>
<comment type="function">
    <text evidence="7">Catalyzes the ATP-dependent amidation of the two carboxylate groups at positions a and c of hydrogenobyrinate, using either L-glutamine or ammonia as the nitrogen source.</text>
</comment>
<evidence type="ECO:0000256" key="4">
    <source>
        <dbReference type="ARBA" id="ARBA00022840"/>
    </source>
</evidence>
<keyword evidence="4 7" id="KW-0067">ATP-binding</keyword>
<organism evidence="11 12">
    <name type="scientific">Nocardia aurantia</name>
    <dbReference type="NCBI Taxonomy" id="2585199"/>
    <lineage>
        <taxon>Bacteria</taxon>
        <taxon>Bacillati</taxon>
        <taxon>Actinomycetota</taxon>
        <taxon>Actinomycetes</taxon>
        <taxon>Mycobacteriales</taxon>
        <taxon>Nocardiaceae</taxon>
        <taxon>Nocardia</taxon>
    </lineage>
</organism>
<accession>A0A7K0DY58</accession>
<dbReference type="RefSeq" id="WP_319943816.1">
    <property type="nucleotide sequence ID" value="NZ_WEGI01000015.1"/>
</dbReference>
<evidence type="ECO:0000256" key="7">
    <source>
        <dbReference type="HAMAP-Rule" id="MF_00027"/>
    </source>
</evidence>
<keyword evidence="3 7" id="KW-0547">Nucleotide-binding</keyword>
<dbReference type="CDD" id="cd03130">
    <property type="entry name" value="GATase1_CobB"/>
    <property type="match status" value="1"/>
</dbReference>
<comment type="pathway">
    <text evidence="7">Cofactor biosynthesis; adenosylcobalamin biosynthesis; cob(II)yrinate a,c-diamide from precorrin-2 (aerobic route): step 9/10.</text>
</comment>
<protein>
    <recommendedName>
        <fullName evidence="7">Hydrogenobyrinate a,c-diamide synthase</fullName>
        <ecNumber evidence="7">6.3.5.9</ecNumber>
    </recommendedName>
    <alternativeName>
        <fullName evidence="7">Hydrogenobyrinic acid a,c-diamide synthase</fullName>
    </alternativeName>
</protein>
<reference evidence="11 12" key="1">
    <citation type="submission" date="2019-10" db="EMBL/GenBank/DDBJ databases">
        <title>Nocardia macrotermitis sp. nov. and Nocardia aurantia sp. nov., isolated from the gut of fungus growing-termite Macrotermes natalensis.</title>
        <authorList>
            <person name="Benndorf R."/>
            <person name="Schwitalla J."/>
            <person name="Martin K."/>
            <person name="De Beer W."/>
            <person name="Kaster A.-K."/>
            <person name="Vollmers J."/>
            <person name="Poulsen M."/>
            <person name="Beemelmanns C."/>
        </authorList>
    </citation>
    <scope>NUCLEOTIDE SEQUENCE [LARGE SCALE GENOMIC DNA]</scope>
    <source>
        <strain evidence="11 12">RB56</strain>
    </source>
</reference>
<feature type="site" description="Increases nucleophilicity of active site Cys" evidence="7">
    <location>
        <position position="602"/>
    </location>
</feature>
<feature type="region of interest" description="Disordered" evidence="8">
    <location>
        <begin position="265"/>
        <end position="417"/>
    </location>
</feature>
<gene>
    <name evidence="11" type="primary">cbiA</name>
    <name evidence="7" type="synonym">cobB</name>
    <name evidence="11" type="ORF">NRB56_63360</name>
</gene>
<evidence type="ECO:0000256" key="8">
    <source>
        <dbReference type="SAM" id="MobiDB-lite"/>
    </source>
</evidence>
<proteinExistence type="inferred from homology"/>
<evidence type="ECO:0000256" key="5">
    <source>
        <dbReference type="ARBA" id="ARBA00022842"/>
    </source>
</evidence>
<dbReference type="Pfam" id="PF07685">
    <property type="entry name" value="GATase_3"/>
    <property type="match status" value="1"/>
</dbReference>
<dbReference type="InterPro" id="IPR004484">
    <property type="entry name" value="CbiA/CobB_synth"/>
</dbReference>
<keyword evidence="2 7" id="KW-0436">Ligase</keyword>
<dbReference type="Gene3D" id="3.40.50.880">
    <property type="match status" value="1"/>
</dbReference>
<dbReference type="GO" id="GO:0009236">
    <property type="term" value="P:cobalamin biosynthetic process"/>
    <property type="evidence" value="ECO:0007669"/>
    <property type="project" value="UniProtKB-UniRule"/>
</dbReference>
<feature type="active site" description="Nucleophile" evidence="7">
    <location>
        <position position="506"/>
    </location>
</feature>
<dbReference type="GO" id="GO:0005524">
    <property type="term" value="F:ATP binding"/>
    <property type="evidence" value="ECO:0007669"/>
    <property type="project" value="UniProtKB-UniRule"/>
</dbReference>
<evidence type="ECO:0000259" key="10">
    <source>
        <dbReference type="Pfam" id="PF07685"/>
    </source>
</evidence>
<dbReference type="EMBL" id="WEGI01000015">
    <property type="protein sequence ID" value="MQY30733.1"/>
    <property type="molecule type" value="Genomic_DNA"/>
</dbReference>
<comment type="domain">
    <text evidence="7">Comprises of two domains. The C-terminal domain contains the binding site for glutamine and catalyzes the hydrolysis of this substrate to glutamate and ammonia. The N-terminal domain is anticipated to bind ATP and hydrogenobyrinate and catalyzes the ultimate synthesis of the diamide product. The ammonia produced via the glutaminase domain is probably translocated to the adjacent domain via a molecular tunnel, where it reacts with an activated intermediate.</text>
</comment>
<dbReference type="Pfam" id="PF01656">
    <property type="entry name" value="CbiA"/>
    <property type="match status" value="1"/>
</dbReference>
<comment type="catalytic activity">
    <reaction evidence="7">
        <text>hydrogenobyrinate + 2 L-glutamine + 2 ATP + 2 H2O = hydrogenobyrinate a,c-diamide + 2 L-glutamate + 2 ADP + 2 phosphate + 2 H(+)</text>
        <dbReference type="Rhea" id="RHEA:12544"/>
        <dbReference type="ChEBI" id="CHEBI:15377"/>
        <dbReference type="ChEBI" id="CHEBI:15378"/>
        <dbReference type="ChEBI" id="CHEBI:29985"/>
        <dbReference type="ChEBI" id="CHEBI:30616"/>
        <dbReference type="ChEBI" id="CHEBI:43474"/>
        <dbReference type="ChEBI" id="CHEBI:58359"/>
        <dbReference type="ChEBI" id="CHEBI:77873"/>
        <dbReference type="ChEBI" id="CHEBI:77874"/>
        <dbReference type="ChEBI" id="CHEBI:456216"/>
        <dbReference type="EC" id="6.3.5.9"/>
    </reaction>
</comment>
<dbReference type="Gene3D" id="3.40.50.300">
    <property type="entry name" value="P-loop containing nucleotide triphosphate hydrolases"/>
    <property type="match status" value="1"/>
</dbReference>